<proteinExistence type="predicted"/>
<dbReference type="EMBL" id="WTXG01000076">
    <property type="protein sequence ID" value="KAI0294301.1"/>
    <property type="molecule type" value="Genomic_DNA"/>
</dbReference>
<gene>
    <name evidence="1" type="ORF">B0F90DRAFT_1821329</name>
</gene>
<organism evidence="1 2">
    <name type="scientific">Multifurca ochricompacta</name>
    <dbReference type="NCBI Taxonomy" id="376703"/>
    <lineage>
        <taxon>Eukaryota</taxon>
        <taxon>Fungi</taxon>
        <taxon>Dikarya</taxon>
        <taxon>Basidiomycota</taxon>
        <taxon>Agaricomycotina</taxon>
        <taxon>Agaricomycetes</taxon>
        <taxon>Russulales</taxon>
        <taxon>Russulaceae</taxon>
        <taxon>Multifurca</taxon>
    </lineage>
</organism>
<keyword evidence="2" id="KW-1185">Reference proteome</keyword>
<evidence type="ECO:0000313" key="2">
    <source>
        <dbReference type="Proteomes" id="UP001203297"/>
    </source>
</evidence>
<name>A0AAD4LZB4_9AGAM</name>
<reference evidence="1" key="1">
    <citation type="journal article" date="2022" name="New Phytol.">
        <title>Evolutionary transition to the ectomycorrhizal habit in the genomes of a hyperdiverse lineage of mushroom-forming fungi.</title>
        <authorList>
            <person name="Looney B."/>
            <person name="Miyauchi S."/>
            <person name="Morin E."/>
            <person name="Drula E."/>
            <person name="Courty P.E."/>
            <person name="Kohler A."/>
            <person name="Kuo A."/>
            <person name="LaButti K."/>
            <person name="Pangilinan J."/>
            <person name="Lipzen A."/>
            <person name="Riley R."/>
            <person name="Andreopoulos W."/>
            <person name="He G."/>
            <person name="Johnson J."/>
            <person name="Nolan M."/>
            <person name="Tritt A."/>
            <person name="Barry K.W."/>
            <person name="Grigoriev I.V."/>
            <person name="Nagy L.G."/>
            <person name="Hibbett D."/>
            <person name="Henrissat B."/>
            <person name="Matheny P.B."/>
            <person name="Labbe J."/>
            <person name="Martin F.M."/>
        </authorList>
    </citation>
    <scope>NUCLEOTIDE SEQUENCE</scope>
    <source>
        <strain evidence="1">BPL690</strain>
    </source>
</reference>
<protein>
    <submittedName>
        <fullName evidence="1">Uncharacterized protein</fullName>
    </submittedName>
</protein>
<dbReference type="Proteomes" id="UP001203297">
    <property type="component" value="Unassembled WGS sequence"/>
</dbReference>
<dbReference type="AlphaFoldDB" id="A0AAD4LZB4"/>
<evidence type="ECO:0000313" key="1">
    <source>
        <dbReference type="EMBL" id="KAI0294301.1"/>
    </source>
</evidence>
<sequence length="51" mass="6159">MYSAVLDVEDFCRIKEEEEWKELRVMKDIEIFEDETAEVVEEAENCEIEED</sequence>
<accession>A0AAD4LZB4</accession>
<comment type="caution">
    <text evidence="1">The sequence shown here is derived from an EMBL/GenBank/DDBJ whole genome shotgun (WGS) entry which is preliminary data.</text>
</comment>